<feature type="transmembrane region" description="Helical" evidence="5">
    <location>
        <begin position="109"/>
        <end position="126"/>
    </location>
</feature>
<evidence type="ECO:0000313" key="6">
    <source>
        <dbReference type="EMBL" id="CAE0669722.1"/>
    </source>
</evidence>
<evidence type="ECO:0000256" key="2">
    <source>
        <dbReference type="ARBA" id="ARBA00022692"/>
    </source>
</evidence>
<evidence type="ECO:0000256" key="5">
    <source>
        <dbReference type="SAM" id="Phobius"/>
    </source>
</evidence>
<evidence type="ECO:0000256" key="1">
    <source>
        <dbReference type="ARBA" id="ARBA00004141"/>
    </source>
</evidence>
<dbReference type="InterPro" id="IPR005496">
    <property type="entry name" value="Integral_membrane_TerC"/>
</dbReference>
<feature type="transmembrane region" description="Helical" evidence="5">
    <location>
        <begin position="84"/>
        <end position="103"/>
    </location>
</feature>
<dbReference type="PANTHER" id="PTHR30238">
    <property type="entry name" value="MEMBRANE BOUND PREDICTED REDOX MODULATOR"/>
    <property type="match status" value="1"/>
</dbReference>
<keyword evidence="4 5" id="KW-0472">Membrane</keyword>
<feature type="non-terminal residue" evidence="6">
    <location>
        <position position="1"/>
    </location>
</feature>
<sequence>VRAQEKGVNSDYRRALVETTYSIAAALAFGLFLYIARGQTAGLEFFSGYLVEESLSVDNLFVFLLLFDYFQVPLGSQKRVLQWGFLGALASRGLFIGLGSVALQNFKPVTLVFAGILLYSSLQLLLENDDDDENLEDNAIVKFAAQLIETSDKYDGDKFFTKLDDGRKVATPLFLALVCIEISDVLFAVDSVPAVFGVTKDPLIVFTSNMFAILGLRSLYTVLSTAVQDLKYLQPAVALILGFVGAKLVAEYFGMDVGTAESLAVILSLLGGGIGLSLYEKNNAKEEA</sequence>
<feature type="transmembrane region" description="Helical" evidence="5">
    <location>
        <begin position="262"/>
        <end position="279"/>
    </location>
</feature>
<evidence type="ECO:0000256" key="3">
    <source>
        <dbReference type="ARBA" id="ARBA00022989"/>
    </source>
</evidence>
<comment type="subcellular location">
    <subcellularLocation>
        <location evidence="1">Membrane</location>
        <topology evidence="1">Multi-pass membrane protein</topology>
    </subcellularLocation>
</comment>
<dbReference type="PANTHER" id="PTHR30238:SF0">
    <property type="entry name" value="THYLAKOID MEMBRANE PROTEIN TERC, CHLOROPLASTIC"/>
    <property type="match status" value="1"/>
</dbReference>
<dbReference type="AlphaFoldDB" id="A0A7S3Z2F4"/>
<dbReference type="InterPro" id="IPR022369">
    <property type="entry name" value="Integral_membrane_TerC_rswitch"/>
</dbReference>
<evidence type="ECO:0000256" key="4">
    <source>
        <dbReference type="ARBA" id="ARBA00023136"/>
    </source>
</evidence>
<gene>
    <name evidence="6" type="ORF">LGLO00237_LOCUS21352</name>
</gene>
<organism evidence="6">
    <name type="scientific">Lotharella globosa</name>
    <dbReference type="NCBI Taxonomy" id="91324"/>
    <lineage>
        <taxon>Eukaryota</taxon>
        <taxon>Sar</taxon>
        <taxon>Rhizaria</taxon>
        <taxon>Cercozoa</taxon>
        <taxon>Chlorarachniophyceae</taxon>
        <taxon>Lotharella</taxon>
    </lineage>
</organism>
<feature type="transmembrane region" description="Helical" evidence="5">
    <location>
        <begin position="232"/>
        <end position="250"/>
    </location>
</feature>
<dbReference type="Pfam" id="PF03741">
    <property type="entry name" value="TerC"/>
    <property type="match status" value="1"/>
</dbReference>
<feature type="transmembrane region" description="Helical" evidence="5">
    <location>
        <begin position="15"/>
        <end position="35"/>
    </location>
</feature>
<keyword evidence="3 5" id="KW-1133">Transmembrane helix</keyword>
<reference evidence="6" key="1">
    <citation type="submission" date="2021-01" db="EMBL/GenBank/DDBJ databases">
        <authorList>
            <person name="Corre E."/>
            <person name="Pelletier E."/>
            <person name="Niang G."/>
            <person name="Scheremetjew M."/>
            <person name="Finn R."/>
            <person name="Kale V."/>
            <person name="Holt S."/>
            <person name="Cochrane G."/>
            <person name="Meng A."/>
            <person name="Brown T."/>
            <person name="Cohen L."/>
        </authorList>
    </citation>
    <scope>NUCLEOTIDE SEQUENCE</scope>
    <source>
        <strain evidence="6">CCCM811</strain>
    </source>
</reference>
<dbReference type="GO" id="GO:0016020">
    <property type="term" value="C:membrane"/>
    <property type="evidence" value="ECO:0007669"/>
    <property type="project" value="UniProtKB-SubCell"/>
</dbReference>
<dbReference type="EMBL" id="HBIV01029921">
    <property type="protein sequence ID" value="CAE0669722.1"/>
    <property type="molecule type" value="Transcribed_RNA"/>
</dbReference>
<keyword evidence="2 5" id="KW-0812">Transmembrane</keyword>
<proteinExistence type="predicted"/>
<accession>A0A7S3Z2F4</accession>
<name>A0A7S3Z2F4_9EUKA</name>
<protein>
    <submittedName>
        <fullName evidence="6">Uncharacterized protein</fullName>
    </submittedName>
</protein>
<feature type="transmembrane region" description="Helical" evidence="5">
    <location>
        <begin position="202"/>
        <end position="220"/>
    </location>
</feature>
<dbReference type="NCBIfam" id="TIGR03718">
    <property type="entry name" value="R_switched_Alx"/>
    <property type="match status" value="1"/>
</dbReference>